<dbReference type="RefSeq" id="WP_382353467.1">
    <property type="nucleotide sequence ID" value="NZ_JBHMBP010000004.1"/>
</dbReference>
<evidence type="ECO:0000313" key="2">
    <source>
        <dbReference type="Proteomes" id="UP001596470"/>
    </source>
</evidence>
<sequence length="286" mass="30877">MPLTEEGQVMVRGLVMGPGTDFIVAYFNPWIRNASASYTGSNPYQDGAWSGPEFLDPAQITLIVHPVGGSPAGWWSLHTQLLQAFRPIRTETTEPEIHWRSGGKDFMMYARPRALSPEVKNLYTGDVTTSCSLEALDPSMYSGGENGLHSVELSPYATSGGLAAPLSAPLSIFTAVAEGRGTLTNAGIDATSLMIRIDGPVVQPRFLLVGPDGAVQTFWIDIELLADQWLEIDTGNESIVFNGVMPRLDALRGALPLLAPGESTIEFRSASDGGDATAHISWRDRW</sequence>
<dbReference type="Proteomes" id="UP001596470">
    <property type="component" value="Unassembled WGS sequence"/>
</dbReference>
<gene>
    <name evidence="1" type="ORF">ACFQS3_02675</name>
</gene>
<reference evidence="2" key="1">
    <citation type="journal article" date="2019" name="Int. J. Syst. Evol. Microbiol.">
        <title>The Global Catalogue of Microorganisms (GCM) 10K type strain sequencing project: providing services to taxonomists for standard genome sequencing and annotation.</title>
        <authorList>
            <consortium name="The Broad Institute Genomics Platform"/>
            <consortium name="The Broad Institute Genome Sequencing Center for Infectious Disease"/>
            <person name="Wu L."/>
            <person name="Ma J."/>
        </authorList>
    </citation>
    <scope>NUCLEOTIDE SEQUENCE [LARGE SCALE GENOMIC DNA]</scope>
    <source>
        <strain evidence="2">KACC 12634</strain>
    </source>
</reference>
<proteinExistence type="predicted"/>
<accession>A0ABW2D1C4</accession>
<protein>
    <recommendedName>
        <fullName evidence="3">Phage tail protein</fullName>
    </recommendedName>
</protein>
<evidence type="ECO:0008006" key="3">
    <source>
        <dbReference type="Google" id="ProtNLM"/>
    </source>
</evidence>
<evidence type="ECO:0000313" key="1">
    <source>
        <dbReference type="EMBL" id="MFC6956092.1"/>
    </source>
</evidence>
<keyword evidence="2" id="KW-1185">Reference proteome</keyword>
<organism evidence="1 2">
    <name type="scientific">Glycomyces mayteni</name>
    <dbReference type="NCBI Taxonomy" id="543887"/>
    <lineage>
        <taxon>Bacteria</taxon>
        <taxon>Bacillati</taxon>
        <taxon>Actinomycetota</taxon>
        <taxon>Actinomycetes</taxon>
        <taxon>Glycomycetales</taxon>
        <taxon>Glycomycetaceae</taxon>
        <taxon>Glycomyces</taxon>
    </lineage>
</organism>
<name>A0ABW2D1C4_9ACTN</name>
<comment type="caution">
    <text evidence="1">The sequence shown here is derived from an EMBL/GenBank/DDBJ whole genome shotgun (WGS) entry which is preliminary data.</text>
</comment>
<dbReference type="EMBL" id="JBHSYS010000001">
    <property type="protein sequence ID" value="MFC6956092.1"/>
    <property type="molecule type" value="Genomic_DNA"/>
</dbReference>